<protein>
    <submittedName>
        <fullName evidence="2">Uncharacterized protein</fullName>
    </submittedName>
</protein>
<organism evidence="2">
    <name type="scientific">marine sediment metagenome</name>
    <dbReference type="NCBI Taxonomy" id="412755"/>
    <lineage>
        <taxon>unclassified sequences</taxon>
        <taxon>metagenomes</taxon>
        <taxon>ecological metagenomes</taxon>
    </lineage>
</organism>
<evidence type="ECO:0000256" key="1">
    <source>
        <dbReference type="ARBA" id="ARBA00007812"/>
    </source>
</evidence>
<dbReference type="InterPro" id="IPR045229">
    <property type="entry name" value="TPP_enz"/>
</dbReference>
<dbReference type="PANTHER" id="PTHR18968">
    <property type="entry name" value="THIAMINE PYROPHOSPHATE ENZYMES"/>
    <property type="match status" value="1"/>
</dbReference>
<reference evidence="2" key="1">
    <citation type="journal article" date="2014" name="Front. Microbiol.">
        <title>High frequency of phylogenetically diverse reductive dehalogenase-homologous genes in deep subseafloor sedimentary metagenomes.</title>
        <authorList>
            <person name="Kawai M."/>
            <person name="Futagami T."/>
            <person name="Toyoda A."/>
            <person name="Takaki Y."/>
            <person name="Nishi S."/>
            <person name="Hori S."/>
            <person name="Arai W."/>
            <person name="Tsubouchi T."/>
            <person name="Morono Y."/>
            <person name="Uchiyama I."/>
            <person name="Ito T."/>
            <person name="Fujiyama A."/>
            <person name="Inagaki F."/>
            <person name="Takami H."/>
        </authorList>
    </citation>
    <scope>NUCLEOTIDE SEQUENCE</scope>
    <source>
        <strain evidence="2">Expedition CK06-06</strain>
    </source>
</reference>
<dbReference type="EMBL" id="BARW01014013">
    <property type="protein sequence ID" value="GAI73050.1"/>
    <property type="molecule type" value="Genomic_DNA"/>
</dbReference>
<dbReference type="CDD" id="cd07035">
    <property type="entry name" value="TPP_PYR_POX_like"/>
    <property type="match status" value="1"/>
</dbReference>
<dbReference type="InterPro" id="IPR029061">
    <property type="entry name" value="THDP-binding"/>
</dbReference>
<dbReference type="GO" id="GO:0005948">
    <property type="term" value="C:acetolactate synthase complex"/>
    <property type="evidence" value="ECO:0007669"/>
    <property type="project" value="TreeGrafter"/>
</dbReference>
<dbReference type="PANTHER" id="PTHR18968:SF13">
    <property type="entry name" value="ACETOLACTATE SYNTHASE CATALYTIC SUBUNIT, MITOCHONDRIAL"/>
    <property type="match status" value="1"/>
</dbReference>
<dbReference type="GO" id="GO:0009099">
    <property type="term" value="P:L-valine biosynthetic process"/>
    <property type="evidence" value="ECO:0007669"/>
    <property type="project" value="TreeGrafter"/>
</dbReference>
<dbReference type="Gene3D" id="3.40.50.970">
    <property type="match status" value="1"/>
</dbReference>
<accession>X1SCB6</accession>
<proteinExistence type="inferred from homology"/>
<dbReference type="AlphaFoldDB" id="X1SCB6"/>
<dbReference type="GO" id="GO:0050660">
    <property type="term" value="F:flavin adenine dinucleotide binding"/>
    <property type="evidence" value="ECO:0007669"/>
    <property type="project" value="TreeGrafter"/>
</dbReference>
<dbReference type="GO" id="GO:0009097">
    <property type="term" value="P:isoleucine biosynthetic process"/>
    <property type="evidence" value="ECO:0007669"/>
    <property type="project" value="TreeGrafter"/>
</dbReference>
<name>X1SCB6_9ZZZZ</name>
<dbReference type="GO" id="GO:0003984">
    <property type="term" value="F:acetolactate synthase activity"/>
    <property type="evidence" value="ECO:0007669"/>
    <property type="project" value="TreeGrafter"/>
</dbReference>
<gene>
    <name evidence="2" type="ORF">S12H4_25206</name>
</gene>
<comment type="caution">
    <text evidence="2">The sequence shown here is derived from an EMBL/GenBank/DDBJ whole genome shotgun (WGS) entry which is preliminary data.</text>
</comment>
<sequence>MISGMYQAYLDRSPLICLLGQHSTTEDGWDPFQEAYAEPLSGHFTKWIKRIVDPSMTAYFMQKAFRDATAYPPGPVAIELPTNILGQIAGDEDSLR</sequence>
<dbReference type="SUPFAM" id="SSF52518">
    <property type="entry name" value="Thiamin diphosphate-binding fold (THDP-binding)"/>
    <property type="match status" value="1"/>
</dbReference>
<evidence type="ECO:0000313" key="2">
    <source>
        <dbReference type="EMBL" id="GAI73050.1"/>
    </source>
</evidence>
<comment type="similarity">
    <text evidence="1">Belongs to the TPP enzyme family.</text>
</comment>
<feature type="non-terminal residue" evidence="2">
    <location>
        <position position="96"/>
    </location>
</feature>